<evidence type="ECO:0000313" key="3">
    <source>
        <dbReference type="EMBL" id="WUO44422.1"/>
    </source>
</evidence>
<evidence type="ECO:0000256" key="1">
    <source>
        <dbReference type="SAM" id="MobiDB-lite"/>
    </source>
</evidence>
<feature type="transmembrane region" description="Helical" evidence="2">
    <location>
        <begin position="421"/>
        <end position="447"/>
    </location>
</feature>
<feature type="transmembrane region" description="Helical" evidence="2">
    <location>
        <begin position="392"/>
        <end position="409"/>
    </location>
</feature>
<feature type="transmembrane region" description="Helical" evidence="2">
    <location>
        <begin position="102"/>
        <end position="125"/>
    </location>
</feature>
<feature type="region of interest" description="Disordered" evidence="1">
    <location>
        <begin position="706"/>
        <end position="831"/>
    </location>
</feature>
<feature type="transmembrane region" description="Helical" evidence="2">
    <location>
        <begin position="360"/>
        <end position="386"/>
    </location>
</feature>
<feature type="transmembrane region" description="Helical" evidence="2">
    <location>
        <begin position="459"/>
        <end position="483"/>
    </location>
</feature>
<name>A0ABZ1RCC7_9ACTN</name>
<evidence type="ECO:0000256" key="2">
    <source>
        <dbReference type="SAM" id="Phobius"/>
    </source>
</evidence>
<sequence>MTIGLRPPRLRRFDRGTLRAAGFVALLTVVFLVTNTAVAAAADGTADGGSGLLAPLNVRTAEGGLLEGYQLESRPAAYRPEPAMPDVVGQAQVMMMSGLFTLARLLVGLCCWLIGFVFRFPLLTLLTGPAQHLADSYQAHIVDALGLKGLMLAWAFVFGLILFARGKVGTGLGQIGATLVIAALAASVLIRPDYLLGRGGPLDQTHKAAIEVASITTSSYFGTKTSSDPCDLIHGPAQSTCESSGMWAQAVVKPIQESLTDALVVKPYMLLQYGRILDPKTDKAAYEAHLKWIKSGEPVEEEPERENPCELLDRVSREYCESSTAPRRADFNNVLKDLDKAGPAGKAAAAYAKEPSWDRVFAALALLIAVAVVTAMVVSMSLVMLGAQGADAAAAGAGPVVWVLAMLPGPTRTLLWRWAGVFVTSALVTFATAMAIPLFGIAANVLLSDSGPDLMVERLLLLDALAIAFLVIHKRVAAAATSVGQRMAIRMRYANLSGGGFPRGALAMGMSGGGGRGGAPFSLGRAVFEARTAARMGAAPFALAMRGAHAALIGPKPANRHPVARALTAALKDAGIGGGQPRPKGQMQVDKWTGEVLHDPATDRPLLGSRFHKHASRLRGYRIAHRAGRTAYGATIGLPRTVHTAKRKASEFTDDARTQLRVAANYVGDDAYAWKGVGRAVGRSAVNTGRLARDTAISAAIYTAPAAGGHTPGPHAVSRPDHPGAAAPSTRRIGTHAVSRPVVGTGNGNRSRPGTPSAGNRGATPGSGAGAPSRSTRSGAARGSGSLPSSPRSPASDPAAGQAAADRARLIAMMRARRQAARDDQGNGGTQ</sequence>
<dbReference type="EMBL" id="CP108057">
    <property type="protein sequence ID" value="WUO44422.1"/>
    <property type="molecule type" value="Genomic_DNA"/>
</dbReference>
<feature type="compositionally biased region" description="Polar residues" evidence="1">
    <location>
        <begin position="748"/>
        <end position="758"/>
    </location>
</feature>
<keyword evidence="2" id="KW-0812">Transmembrane</keyword>
<keyword evidence="2" id="KW-0472">Membrane</keyword>
<reference evidence="3" key="1">
    <citation type="submission" date="2022-10" db="EMBL/GenBank/DDBJ databases">
        <title>The complete genomes of actinobacterial strains from the NBC collection.</title>
        <authorList>
            <person name="Joergensen T.S."/>
            <person name="Alvarez Arevalo M."/>
            <person name="Sterndorff E.B."/>
            <person name="Faurdal D."/>
            <person name="Vuksanovic O."/>
            <person name="Mourched A.-S."/>
            <person name="Charusanti P."/>
            <person name="Shaw S."/>
            <person name="Blin K."/>
            <person name="Weber T."/>
        </authorList>
    </citation>
    <scope>NUCLEOTIDE SEQUENCE</scope>
    <source>
        <strain evidence="3">NBC_00283</strain>
    </source>
</reference>
<proteinExistence type="predicted"/>
<dbReference type="RefSeq" id="WP_328774865.1">
    <property type="nucleotide sequence ID" value="NZ_CP108057.1"/>
</dbReference>
<dbReference type="Proteomes" id="UP001432075">
    <property type="component" value="Chromosome"/>
</dbReference>
<feature type="transmembrane region" description="Helical" evidence="2">
    <location>
        <begin position="145"/>
        <end position="165"/>
    </location>
</feature>
<feature type="compositionally biased region" description="Low complexity" evidence="1">
    <location>
        <begin position="761"/>
        <end position="814"/>
    </location>
</feature>
<keyword evidence="2" id="KW-1133">Transmembrane helix</keyword>
<gene>
    <name evidence="3" type="ORF">OHU17_00545</name>
</gene>
<organism evidence="3 4">
    <name type="scientific">Streptomyces goshikiensis</name>
    <dbReference type="NCBI Taxonomy" id="1942"/>
    <lineage>
        <taxon>Bacteria</taxon>
        <taxon>Bacillati</taxon>
        <taxon>Actinomycetota</taxon>
        <taxon>Actinomycetes</taxon>
        <taxon>Kitasatosporales</taxon>
        <taxon>Streptomycetaceae</taxon>
        <taxon>Streptomyces</taxon>
    </lineage>
</organism>
<feature type="transmembrane region" description="Helical" evidence="2">
    <location>
        <begin position="171"/>
        <end position="190"/>
    </location>
</feature>
<evidence type="ECO:0000313" key="4">
    <source>
        <dbReference type="Proteomes" id="UP001432075"/>
    </source>
</evidence>
<keyword evidence="4" id="KW-1185">Reference proteome</keyword>
<accession>A0ABZ1RCC7</accession>
<protein>
    <submittedName>
        <fullName evidence="3">Uncharacterized protein</fullName>
    </submittedName>
</protein>